<dbReference type="OrthoDB" id="551431at2759"/>
<gene>
    <name evidence="1" type="ORF">PXEA_LOCUS9216</name>
</gene>
<dbReference type="Proteomes" id="UP000784294">
    <property type="component" value="Unassembled WGS sequence"/>
</dbReference>
<sequence length="96" mass="10695">MPHCAVALLNNFLFANWYPDRLAGIVFYVNSWPHLRAQLDLEPSGYVATQLAYLTALLPALVCFPSPSTWCPANCADLSTNSFAFKPHSEIQDYGM</sequence>
<name>A0A448WN96_9PLAT</name>
<proteinExistence type="predicted"/>
<accession>A0A448WN96</accession>
<evidence type="ECO:0000313" key="2">
    <source>
        <dbReference type="Proteomes" id="UP000784294"/>
    </source>
</evidence>
<reference evidence="1" key="1">
    <citation type="submission" date="2018-11" db="EMBL/GenBank/DDBJ databases">
        <authorList>
            <consortium name="Pathogen Informatics"/>
        </authorList>
    </citation>
    <scope>NUCLEOTIDE SEQUENCE</scope>
</reference>
<dbReference type="AlphaFoldDB" id="A0A448WN96"/>
<organism evidence="1 2">
    <name type="scientific">Protopolystoma xenopodis</name>
    <dbReference type="NCBI Taxonomy" id="117903"/>
    <lineage>
        <taxon>Eukaryota</taxon>
        <taxon>Metazoa</taxon>
        <taxon>Spiralia</taxon>
        <taxon>Lophotrochozoa</taxon>
        <taxon>Platyhelminthes</taxon>
        <taxon>Monogenea</taxon>
        <taxon>Polyopisthocotylea</taxon>
        <taxon>Polystomatidea</taxon>
        <taxon>Polystomatidae</taxon>
        <taxon>Protopolystoma</taxon>
    </lineage>
</organism>
<dbReference type="EMBL" id="CAAALY010025878">
    <property type="protein sequence ID" value="VEL15776.1"/>
    <property type="molecule type" value="Genomic_DNA"/>
</dbReference>
<evidence type="ECO:0000313" key="1">
    <source>
        <dbReference type="EMBL" id="VEL15776.1"/>
    </source>
</evidence>
<comment type="caution">
    <text evidence="1">The sequence shown here is derived from an EMBL/GenBank/DDBJ whole genome shotgun (WGS) entry which is preliminary data.</text>
</comment>
<keyword evidence="2" id="KW-1185">Reference proteome</keyword>
<protein>
    <submittedName>
        <fullName evidence="1">Uncharacterized protein</fullName>
    </submittedName>
</protein>